<reference evidence="1" key="1">
    <citation type="journal article" date="2021" name="Genome Biol. Evol.">
        <title>A High-Quality Reference Genome for a Parasitic Bivalve with Doubly Uniparental Inheritance (Bivalvia: Unionida).</title>
        <authorList>
            <person name="Smith C.H."/>
        </authorList>
    </citation>
    <scope>NUCLEOTIDE SEQUENCE</scope>
    <source>
        <strain evidence="1">CHS0354</strain>
    </source>
</reference>
<sequence>LNCVMNVSLKGAVLFYVKKCKISNAFPGIVVLTKTNFRQISKCAMVYKQSDGIIFMKETESIHICNYNNRYNAHFQHM</sequence>
<organism evidence="1 2">
    <name type="scientific">Potamilus streckersoni</name>
    <dbReference type="NCBI Taxonomy" id="2493646"/>
    <lineage>
        <taxon>Eukaryota</taxon>
        <taxon>Metazoa</taxon>
        <taxon>Spiralia</taxon>
        <taxon>Lophotrochozoa</taxon>
        <taxon>Mollusca</taxon>
        <taxon>Bivalvia</taxon>
        <taxon>Autobranchia</taxon>
        <taxon>Heteroconchia</taxon>
        <taxon>Palaeoheterodonta</taxon>
        <taxon>Unionida</taxon>
        <taxon>Unionoidea</taxon>
        <taxon>Unionidae</taxon>
        <taxon>Ambleminae</taxon>
        <taxon>Lampsilini</taxon>
        <taxon>Potamilus</taxon>
    </lineage>
</organism>
<evidence type="ECO:0000313" key="2">
    <source>
        <dbReference type="Proteomes" id="UP001195483"/>
    </source>
</evidence>
<gene>
    <name evidence="1" type="ORF">CHS0354_027577</name>
</gene>
<protein>
    <submittedName>
        <fullName evidence="1">Uncharacterized protein</fullName>
    </submittedName>
</protein>
<proteinExistence type="predicted"/>
<feature type="non-terminal residue" evidence="1">
    <location>
        <position position="1"/>
    </location>
</feature>
<feature type="non-terminal residue" evidence="1">
    <location>
        <position position="78"/>
    </location>
</feature>
<name>A0AAE0S319_9BIVA</name>
<comment type="caution">
    <text evidence="1">The sequence shown here is derived from an EMBL/GenBank/DDBJ whole genome shotgun (WGS) entry which is preliminary data.</text>
</comment>
<accession>A0AAE0S319</accession>
<reference evidence="1" key="3">
    <citation type="submission" date="2023-05" db="EMBL/GenBank/DDBJ databases">
        <authorList>
            <person name="Smith C.H."/>
        </authorList>
    </citation>
    <scope>NUCLEOTIDE SEQUENCE</scope>
    <source>
        <strain evidence="1">CHS0354</strain>
        <tissue evidence="1">Mantle</tissue>
    </source>
</reference>
<dbReference type="Proteomes" id="UP001195483">
    <property type="component" value="Unassembled WGS sequence"/>
</dbReference>
<evidence type="ECO:0000313" key="1">
    <source>
        <dbReference type="EMBL" id="KAK3584451.1"/>
    </source>
</evidence>
<dbReference type="EMBL" id="JAEAOA010001665">
    <property type="protein sequence ID" value="KAK3584451.1"/>
    <property type="molecule type" value="Genomic_DNA"/>
</dbReference>
<reference evidence="1" key="2">
    <citation type="journal article" date="2021" name="Genome Biol. Evol.">
        <title>Developing a high-quality reference genome for a parasitic bivalve with doubly uniparental inheritance (Bivalvia: Unionida).</title>
        <authorList>
            <person name="Smith C.H."/>
        </authorList>
    </citation>
    <scope>NUCLEOTIDE SEQUENCE</scope>
    <source>
        <strain evidence="1">CHS0354</strain>
        <tissue evidence="1">Mantle</tissue>
    </source>
</reference>
<keyword evidence="2" id="KW-1185">Reference proteome</keyword>
<dbReference type="AlphaFoldDB" id="A0AAE0S319"/>